<proteinExistence type="predicted"/>
<keyword evidence="3" id="KW-1185">Reference proteome</keyword>
<dbReference type="EMBL" id="BAAAFA010000003">
    <property type="protein sequence ID" value="GAA0814089.1"/>
    <property type="molecule type" value="Genomic_DNA"/>
</dbReference>
<name>A0ABN1L4U4_9GAMM</name>
<dbReference type="RefSeq" id="WP_343815819.1">
    <property type="nucleotide sequence ID" value="NZ_BAAAFA010000003.1"/>
</dbReference>
<evidence type="ECO:0000313" key="2">
    <source>
        <dbReference type="EMBL" id="GAA0814089.1"/>
    </source>
</evidence>
<comment type="caution">
    <text evidence="2">The sequence shown here is derived from an EMBL/GenBank/DDBJ whole genome shotgun (WGS) entry which is preliminary data.</text>
</comment>
<protein>
    <submittedName>
        <fullName evidence="2">Uncharacterized protein</fullName>
    </submittedName>
</protein>
<reference evidence="2 3" key="1">
    <citation type="journal article" date="2019" name="Int. J. Syst. Evol. Microbiol.">
        <title>The Global Catalogue of Microorganisms (GCM) 10K type strain sequencing project: providing services to taxonomists for standard genome sequencing and annotation.</title>
        <authorList>
            <consortium name="The Broad Institute Genomics Platform"/>
            <consortium name="The Broad Institute Genome Sequencing Center for Infectious Disease"/>
            <person name="Wu L."/>
            <person name="Ma J."/>
        </authorList>
    </citation>
    <scope>NUCLEOTIDE SEQUENCE [LARGE SCALE GENOMIC DNA]</scope>
    <source>
        <strain evidence="2 3">JCM 15608</strain>
    </source>
</reference>
<organism evidence="2 3">
    <name type="scientific">Colwellia asteriadis</name>
    <dbReference type="NCBI Taxonomy" id="517723"/>
    <lineage>
        <taxon>Bacteria</taxon>
        <taxon>Pseudomonadati</taxon>
        <taxon>Pseudomonadota</taxon>
        <taxon>Gammaproteobacteria</taxon>
        <taxon>Alteromonadales</taxon>
        <taxon>Colwelliaceae</taxon>
        <taxon>Colwellia</taxon>
    </lineage>
</organism>
<sequence length="74" mass="8158">MKYIFLIIATLLLTACNDNDSPNSEPRVIEQPDTTTEKPSALEVAGLIPQSKTHTLLTPNMSELPKELLVPQLN</sequence>
<dbReference type="PROSITE" id="PS51257">
    <property type="entry name" value="PROKAR_LIPOPROTEIN"/>
    <property type="match status" value="1"/>
</dbReference>
<dbReference type="Proteomes" id="UP001500021">
    <property type="component" value="Unassembled WGS sequence"/>
</dbReference>
<evidence type="ECO:0000313" key="3">
    <source>
        <dbReference type="Proteomes" id="UP001500021"/>
    </source>
</evidence>
<feature type="region of interest" description="Disordered" evidence="1">
    <location>
        <begin position="19"/>
        <end position="38"/>
    </location>
</feature>
<accession>A0ABN1L4U4</accession>
<gene>
    <name evidence="2" type="ORF">GCM10009111_10440</name>
</gene>
<evidence type="ECO:0000256" key="1">
    <source>
        <dbReference type="SAM" id="MobiDB-lite"/>
    </source>
</evidence>